<gene>
    <name evidence="1" type="ORF">CVT26_008462</name>
</gene>
<evidence type="ECO:0008006" key="3">
    <source>
        <dbReference type="Google" id="ProtNLM"/>
    </source>
</evidence>
<comment type="caution">
    <text evidence="1">The sequence shown here is derived from an EMBL/GenBank/DDBJ whole genome shotgun (WGS) entry which is preliminary data.</text>
</comment>
<proteinExistence type="predicted"/>
<reference evidence="1 2" key="1">
    <citation type="journal article" date="2018" name="Evol. Lett.">
        <title>Horizontal gene cluster transfer increased hallucinogenic mushroom diversity.</title>
        <authorList>
            <person name="Reynolds H.T."/>
            <person name="Vijayakumar V."/>
            <person name="Gluck-Thaler E."/>
            <person name="Korotkin H.B."/>
            <person name="Matheny P.B."/>
            <person name="Slot J.C."/>
        </authorList>
    </citation>
    <scope>NUCLEOTIDE SEQUENCE [LARGE SCALE GENOMIC DNA]</scope>
    <source>
        <strain evidence="1 2">SRW20</strain>
    </source>
</reference>
<evidence type="ECO:0000313" key="1">
    <source>
        <dbReference type="EMBL" id="PPQ95443.1"/>
    </source>
</evidence>
<sequence>MTPKCPVSQLPCGIWERIAFYVVASEGTFLGPPTPISTLSLLSRDIYNQLSFKNNTHLYARIFCFKFDTLAPCRRLSSRWRTTKSLTAELIKRFQALKRIKLMEAEVDDIWTAYLMCLENDGRNEAQLVEYAKLKQYLKALFIQQGTAQDLSWFKNPVLDSLAVWLLWETTDRESIRLEGLDSAFRNYLVGLLHSFIIAGYKFPSTYGPDFYFSLPLCPQVTQEDLDGCWQRPPKSEVLHYSHKLRLAAPVIAPAAILALVVQADSFQDSTNLPNVVSILPRNRADAIAQGRRGPTVADIFDYHLNTRPPTSTRPQPTVDFTYVEDLEDVLQPRALTGGSMQHDEDWYRLVACHDPWAGDSPLRGPVYQPGILSGKWAGRLLVPDFVLYSSLLQGRSGPSTVSIRHNPLYWELEEHHCLSSNEFLPPGGDEQWGDDVLNAWLPRGLIFTHLEGALEVYDPNTKHSARYETVVPGKADLYSSNEKGSKLWISGQEISDGHAAVSIPTSGLELEGASIDDDDEYSDTTGESAGEAWGNFTIHGRVRPWDGLIALLRVPSDPSQTDLGRWIFKGYLHGQNLVGRWRETSTPLEYVGYEGGFVVYRTDSLG</sequence>
<dbReference type="AlphaFoldDB" id="A0A409XXI3"/>
<name>A0A409XXI3_9AGAR</name>
<dbReference type="Proteomes" id="UP000284706">
    <property type="component" value="Unassembled WGS sequence"/>
</dbReference>
<organism evidence="1 2">
    <name type="scientific">Gymnopilus dilepis</name>
    <dbReference type="NCBI Taxonomy" id="231916"/>
    <lineage>
        <taxon>Eukaryota</taxon>
        <taxon>Fungi</taxon>
        <taxon>Dikarya</taxon>
        <taxon>Basidiomycota</taxon>
        <taxon>Agaricomycotina</taxon>
        <taxon>Agaricomycetes</taxon>
        <taxon>Agaricomycetidae</taxon>
        <taxon>Agaricales</taxon>
        <taxon>Agaricineae</taxon>
        <taxon>Hymenogastraceae</taxon>
        <taxon>Gymnopilus</taxon>
    </lineage>
</organism>
<keyword evidence="2" id="KW-1185">Reference proteome</keyword>
<evidence type="ECO:0000313" key="2">
    <source>
        <dbReference type="Proteomes" id="UP000284706"/>
    </source>
</evidence>
<dbReference type="OrthoDB" id="434783at2759"/>
<accession>A0A409XXI3</accession>
<protein>
    <recommendedName>
        <fullName evidence="3">F-box domain-containing protein</fullName>
    </recommendedName>
</protein>
<dbReference type="InParanoid" id="A0A409XXI3"/>
<dbReference type="EMBL" id="NHYE01001425">
    <property type="protein sequence ID" value="PPQ95443.1"/>
    <property type="molecule type" value="Genomic_DNA"/>
</dbReference>